<organism evidence="1">
    <name type="scientific">Rheinheimera sp. BAL341</name>
    <dbReference type="NCBI Taxonomy" id="1708203"/>
    <lineage>
        <taxon>Bacteria</taxon>
        <taxon>Pseudomonadati</taxon>
        <taxon>Pseudomonadota</taxon>
        <taxon>Gammaproteobacteria</taxon>
        <taxon>Chromatiales</taxon>
        <taxon>Chromatiaceae</taxon>
        <taxon>Rheinheimera</taxon>
    </lineage>
</organism>
<dbReference type="AlphaFoldDB" id="A0A486XNB3"/>
<gene>
    <name evidence="1" type="ORF">BAL341_1707</name>
</gene>
<evidence type="ECO:0000313" key="1">
    <source>
        <dbReference type="EMBL" id="VHO04066.1"/>
    </source>
</evidence>
<protein>
    <submittedName>
        <fullName evidence="1">Uncharacterized protein</fullName>
    </submittedName>
</protein>
<reference evidence="1" key="1">
    <citation type="submission" date="2019-04" db="EMBL/GenBank/DDBJ databases">
        <authorList>
            <person name="Brambilla D."/>
        </authorList>
    </citation>
    <scope>NUCLEOTIDE SEQUENCE</scope>
    <source>
        <strain evidence="1">BAL1</strain>
    </source>
</reference>
<proteinExistence type="predicted"/>
<accession>A0A486XNB3</accession>
<sequence length="50" mass="5602">MCRLKQEICLAMPTGLAISLAFSRTTTERQAAAVFRYQTNENDSFFGLVT</sequence>
<dbReference type="EMBL" id="CAAJGR010000091">
    <property type="protein sequence ID" value="VHO04066.1"/>
    <property type="molecule type" value="Genomic_DNA"/>
</dbReference>
<name>A0A486XNB3_9GAMM</name>